<dbReference type="Gene3D" id="3.40.50.2300">
    <property type="match status" value="2"/>
</dbReference>
<comment type="similarity">
    <text evidence="1">Belongs to the leucine-binding protein family.</text>
</comment>
<sequence length="552" mass="62549">MRAYFFLLVLIFTFSLHGFAQDNLAAYKKAKTLIGYGNYADGMELMRPYMEQAKYGNLALYAQYHFGFAAFQNKQLELAKSVIEPLAVNKSWEKQDDARYLLALILFGEAKNLEALEEVSYIKNPEIFALSERASLNHLKNSSVSFLIANLSKFQSNRGYLIALRDQLEKQSIMSSDEKAVLQQLSSLDKSTTAQKSGTKNLQILEIAILLPFNYSGGTDVKTISQGNFILELYQGIDFGIKELISNGYKVNVKTFDTQRDNARLQKILLDDFLLKADVIIGPIYPEETEIVLQFSQENNIPFINPLSNLDDKIQGNDFAYLFRPAIASLSNGLMNYLKTNIQGKRLAIAYSGASRDEQLANKIVEESGSQGYKTVSKTLISPKNINQFFDNIQLDRDLLSKTDAVIILSDDPNIAQATFGYMESKNLQVPVIVMDSWLYFNFASYEMLETQNFVFLGNNSIDFSNANLESFRNGFNEEYGKFPSLNMHLGYELAYWIAQTISPAEGFDFRSNLNKNGFSQGKITYGFDFRDSNNNRYVPVLRLYNGKLEVN</sequence>
<dbReference type="CDD" id="cd06268">
    <property type="entry name" value="PBP1_ABC_transporter_LIVBP-like"/>
    <property type="match status" value="1"/>
</dbReference>
<evidence type="ECO:0000256" key="1">
    <source>
        <dbReference type="ARBA" id="ARBA00010062"/>
    </source>
</evidence>
<name>A0A9X2T031_9BACT</name>
<evidence type="ECO:0000256" key="3">
    <source>
        <dbReference type="SAM" id="SignalP"/>
    </source>
</evidence>
<accession>A0A9X2T031</accession>
<dbReference type="AlphaFoldDB" id="A0A9X2T031"/>
<dbReference type="Proteomes" id="UP001142175">
    <property type="component" value="Unassembled WGS sequence"/>
</dbReference>
<keyword evidence="2 3" id="KW-0732">Signal</keyword>
<gene>
    <name evidence="5" type="ORF">NU887_19320</name>
</gene>
<evidence type="ECO:0000259" key="4">
    <source>
        <dbReference type="Pfam" id="PF13458"/>
    </source>
</evidence>
<keyword evidence="6" id="KW-1185">Reference proteome</keyword>
<dbReference type="InterPro" id="IPR028082">
    <property type="entry name" value="Peripla_BP_I"/>
</dbReference>
<dbReference type="SUPFAM" id="SSF53822">
    <property type="entry name" value="Periplasmic binding protein-like I"/>
    <property type="match status" value="1"/>
</dbReference>
<organism evidence="5 6">
    <name type="scientific">Aquiflexum gelatinilyticum</name>
    <dbReference type="NCBI Taxonomy" id="2961943"/>
    <lineage>
        <taxon>Bacteria</taxon>
        <taxon>Pseudomonadati</taxon>
        <taxon>Bacteroidota</taxon>
        <taxon>Cytophagia</taxon>
        <taxon>Cytophagales</taxon>
        <taxon>Cyclobacteriaceae</taxon>
        <taxon>Aquiflexum</taxon>
    </lineage>
</organism>
<dbReference type="InterPro" id="IPR028081">
    <property type="entry name" value="Leu-bd"/>
</dbReference>
<evidence type="ECO:0000313" key="5">
    <source>
        <dbReference type="EMBL" id="MCR9017194.1"/>
    </source>
</evidence>
<protein>
    <submittedName>
        <fullName evidence="5">ABC transporter substrate-binding protein</fullName>
    </submittedName>
</protein>
<evidence type="ECO:0000256" key="2">
    <source>
        <dbReference type="ARBA" id="ARBA00022729"/>
    </source>
</evidence>
<evidence type="ECO:0000313" key="6">
    <source>
        <dbReference type="Proteomes" id="UP001142175"/>
    </source>
</evidence>
<feature type="domain" description="Leucine-binding protein" evidence="4">
    <location>
        <begin position="238"/>
        <end position="508"/>
    </location>
</feature>
<feature type="signal peptide" evidence="3">
    <location>
        <begin position="1"/>
        <end position="20"/>
    </location>
</feature>
<reference evidence="5" key="1">
    <citation type="submission" date="2022-08" db="EMBL/GenBank/DDBJ databases">
        <authorList>
            <person name="Zhang D."/>
        </authorList>
    </citation>
    <scope>NUCLEOTIDE SEQUENCE</scope>
    <source>
        <strain evidence="5">XJ19-11</strain>
    </source>
</reference>
<dbReference type="Pfam" id="PF13458">
    <property type="entry name" value="Peripla_BP_6"/>
    <property type="match status" value="1"/>
</dbReference>
<dbReference type="RefSeq" id="WP_258425035.1">
    <property type="nucleotide sequence ID" value="NZ_JANSUY010000025.1"/>
</dbReference>
<dbReference type="EMBL" id="JANSUY010000025">
    <property type="protein sequence ID" value="MCR9017194.1"/>
    <property type="molecule type" value="Genomic_DNA"/>
</dbReference>
<comment type="caution">
    <text evidence="5">The sequence shown here is derived from an EMBL/GenBank/DDBJ whole genome shotgun (WGS) entry which is preliminary data.</text>
</comment>
<proteinExistence type="inferred from homology"/>
<feature type="chain" id="PRO_5040773536" evidence="3">
    <location>
        <begin position="21"/>
        <end position="552"/>
    </location>
</feature>